<dbReference type="GO" id="GO:0008237">
    <property type="term" value="F:metallopeptidase activity"/>
    <property type="evidence" value="ECO:0007669"/>
    <property type="project" value="UniProtKB-KW"/>
</dbReference>
<feature type="domain" description="Metalloprotease TldD/E central" evidence="3">
    <location>
        <begin position="112"/>
        <end position="201"/>
    </location>
</feature>
<dbReference type="InterPro" id="IPR045569">
    <property type="entry name" value="Metalloprtase-TldD/E_C"/>
</dbReference>
<accession>A0A644UKQ3</accession>
<keyword evidence="4" id="KW-0378">Hydrolase</keyword>
<dbReference type="SUPFAM" id="SSF111283">
    <property type="entry name" value="Putative modulator of DNA gyrase, PmbA/TldD"/>
    <property type="match status" value="1"/>
</dbReference>
<dbReference type="Pfam" id="PF19290">
    <property type="entry name" value="PmbA_TldD_2nd"/>
    <property type="match status" value="1"/>
</dbReference>
<evidence type="ECO:0000259" key="1">
    <source>
        <dbReference type="Pfam" id="PF01523"/>
    </source>
</evidence>
<dbReference type="GO" id="GO:0006508">
    <property type="term" value="P:proteolysis"/>
    <property type="evidence" value="ECO:0007669"/>
    <property type="project" value="UniProtKB-KW"/>
</dbReference>
<dbReference type="Gene3D" id="3.30.2290.10">
    <property type="entry name" value="PmbA/TldD superfamily"/>
    <property type="match status" value="1"/>
</dbReference>
<evidence type="ECO:0000259" key="2">
    <source>
        <dbReference type="Pfam" id="PF19289"/>
    </source>
</evidence>
<dbReference type="PANTHER" id="PTHR43421">
    <property type="entry name" value="METALLOPROTEASE PMBA"/>
    <property type="match status" value="1"/>
</dbReference>
<keyword evidence="4" id="KW-0645">Protease</keyword>
<evidence type="ECO:0000259" key="3">
    <source>
        <dbReference type="Pfam" id="PF19290"/>
    </source>
</evidence>
<sequence>MSEPDIDRILAYGEKFADEAEVFMLDYTDISLEQREMAVSSVFEHAGRSLFLRVVKDKHIGISGTSDIARWKDCVDAAVSSAVLSEQVPGWAGFPEKTALPKGSDPFDPAVTVSPDLAAEYLERMNAGAAKHPEARIVTGGVSLSNGSATIANSNGVYYTRKMSGISLGMDAICDSSTGYDYDSSPFLDRINPEKIGEDTAYWAKSSRNGVDVETKKYAVVFSEHVVDSLILDLFTEAVNGKNVLSKKSVFAGRLGEEVVHPSVSITDVPMDPAGSAWKRFDSEGTVTSDLAVVQNGVLSAFLYDAKTASQAKTVSTGHAHRAGNGATFIHPHCLRIDAPVSDVMEKPCLYVREVIGAHTANSLTGEFSVEVANAFFAESGRFIQPVKKAMISGNIFDILKNGVLISAETKTFDGAVVPKMRIEDMQVIG</sequence>
<dbReference type="GO" id="GO:0005829">
    <property type="term" value="C:cytosol"/>
    <property type="evidence" value="ECO:0007669"/>
    <property type="project" value="TreeGrafter"/>
</dbReference>
<feature type="domain" description="Metalloprotease TldD/E N-terminal" evidence="1">
    <location>
        <begin position="20"/>
        <end position="82"/>
    </location>
</feature>
<dbReference type="InterPro" id="IPR035068">
    <property type="entry name" value="TldD/PmbA_N"/>
</dbReference>
<dbReference type="InterPro" id="IPR002510">
    <property type="entry name" value="Metalloprtase-TldD/E_N"/>
</dbReference>
<gene>
    <name evidence="4" type="primary">pmbA_2</name>
    <name evidence="4" type="ORF">SDC9_25364</name>
</gene>
<keyword evidence="4" id="KW-0482">Metalloprotease</keyword>
<dbReference type="InterPro" id="IPR045570">
    <property type="entry name" value="Metalloprtase-TldD/E_cen_dom"/>
</dbReference>
<dbReference type="EC" id="3.4.-.-" evidence="4"/>
<dbReference type="Pfam" id="PF01523">
    <property type="entry name" value="PmbA_TldD_1st"/>
    <property type="match status" value="1"/>
</dbReference>
<dbReference type="AlphaFoldDB" id="A0A644UKQ3"/>
<name>A0A644UKQ3_9ZZZZ</name>
<reference evidence="4" key="1">
    <citation type="submission" date="2019-08" db="EMBL/GenBank/DDBJ databases">
        <authorList>
            <person name="Kucharzyk K."/>
            <person name="Murdoch R.W."/>
            <person name="Higgins S."/>
            <person name="Loffler F."/>
        </authorList>
    </citation>
    <scope>NUCLEOTIDE SEQUENCE</scope>
</reference>
<dbReference type="InterPro" id="IPR047657">
    <property type="entry name" value="PmbA"/>
</dbReference>
<dbReference type="InterPro" id="IPR036059">
    <property type="entry name" value="TldD/PmbA_sf"/>
</dbReference>
<proteinExistence type="predicted"/>
<dbReference type="Pfam" id="PF19289">
    <property type="entry name" value="PmbA_TldD_3rd"/>
    <property type="match status" value="1"/>
</dbReference>
<protein>
    <submittedName>
        <fullName evidence="4">Metalloprotease PmbA</fullName>
        <ecNumber evidence="4">3.4.-.-</ecNumber>
    </submittedName>
</protein>
<dbReference type="EMBL" id="VSSQ01000127">
    <property type="protein sequence ID" value="MPL79485.1"/>
    <property type="molecule type" value="Genomic_DNA"/>
</dbReference>
<organism evidence="4">
    <name type="scientific">bioreactor metagenome</name>
    <dbReference type="NCBI Taxonomy" id="1076179"/>
    <lineage>
        <taxon>unclassified sequences</taxon>
        <taxon>metagenomes</taxon>
        <taxon>ecological metagenomes</taxon>
    </lineage>
</organism>
<dbReference type="PANTHER" id="PTHR43421:SF1">
    <property type="entry name" value="METALLOPROTEASE PMBA"/>
    <property type="match status" value="1"/>
</dbReference>
<comment type="caution">
    <text evidence="4">The sequence shown here is derived from an EMBL/GenBank/DDBJ whole genome shotgun (WGS) entry which is preliminary data.</text>
</comment>
<evidence type="ECO:0000313" key="4">
    <source>
        <dbReference type="EMBL" id="MPL79485.1"/>
    </source>
</evidence>
<feature type="domain" description="Metalloprotease TldD/E C-terminal" evidence="2">
    <location>
        <begin position="215"/>
        <end position="430"/>
    </location>
</feature>